<dbReference type="AlphaFoldDB" id="A0AAN1CUP4"/>
<dbReference type="Proteomes" id="UP000092018">
    <property type="component" value="Plasmid unnamed1"/>
</dbReference>
<reference evidence="3 4" key="1">
    <citation type="submission" date="2016-06" db="EMBL/GenBank/DDBJ databases">
        <title>Adaptive Radiation by Waves of Gene Transfer Leads to Fine-Scale Resource Partitioning in Marine Microbes.</title>
        <authorList>
            <person name="Hehemann J.-H."/>
            <person name="Arevalo P."/>
            <person name="Datta M.S."/>
            <person name="Yu X."/>
            <person name="Corzett C."/>
            <person name="Henschel A."/>
            <person name="Preheim S.P."/>
            <person name="Timberlake S."/>
            <person name="Alm E.J."/>
            <person name="Polz M.F."/>
        </authorList>
    </citation>
    <scope>NUCLEOTIDE SEQUENCE [LARGE SCALE GENOMIC DNA]</scope>
    <source>
        <strain evidence="3 4">FF50</strain>
        <plasmid evidence="3 4">unnamed1</plasmid>
    </source>
</reference>
<feature type="domain" description="ParB-like N-terminal" evidence="2">
    <location>
        <begin position="54"/>
        <end position="152"/>
    </location>
</feature>
<gene>
    <name evidence="3" type="ORF">A6E01_18860</name>
</gene>
<organism evidence="3 4">
    <name type="scientific">Vibrio breoganii</name>
    <dbReference type="NCBI Taxonomy" id="553239"/>
    <lineage>
        <taxon>Bacteria</taxon>
        <taxon>Pseudomonadati</taxon>
        <taxon>Pseudomonadota</taxon>
        <taxon>Gammaproteobacteria</taxon>
        <taxon>Vibrionales</taxon>
        <taxon>Vibrionaceae</taxon>
        <taxon>Vibrio</taxon>
    </lineage>
</organism>
<dbReference type="KEGG" id="vbr:A6E01_18860"/>
<dbReference type="PANTHER" id="PTHR38973:SF1">
    <property type="entry name" value="PLASMID PARTITION PROTEIN B"/>
    <property type="match status" value="1"/>
</dbReference>
<sequence length="339" mass="37670">MSKNNLAAKLAARKNKAALAHTAGSNYKELSVSSASVTLPCGGQNLKFESEIIAWNKIEADTYVDSETNPRPQELVLSNIKALEGGIARRGQLAPAYGFINHKDGPIEIIDGSRRRQGCKLAEENFWVMVCDLTQYDFFISNEDKLQLAKDLSTAKEESLYDFGVTCLRLKADLKFSKKVAEHMGCSESKVSKATKAASVPVEILSLFDDYTVLSLKQFETLRDSTAKAIAEETPLDEFIQQLEPQVKEIDATDSDDQAQLLVKLIAEQSGVTKRPRTAANAKNTVNYMKDVTKPQFRAVRNSFTTSGRFKNEQFHLRDAPAELIEEIDKLIKTHATKS</sequence>
<proteinExistence type="predicted"/>
<keyword evidence="3" id="KW-0614">Plasmid</keyword>
<evidence type="ECO:0000259" key="2">
    <source>
        <dbReference type="SMART" id="SM00470"/>
    </source>
</evidence>
<dbReference type="InterPro" id="IPR003115">
    <property type="entry name" value="ParB_N"/>
</dbReference>
<dbReference type="EMBL" id="CP016179">
    <property type="protein sequence ID" value="ANO35662.1"/>
    <property type="molecule type" value="Genomic_DNA"/>
</dbReference>
<evidence type="ECO:0000256" key="1">
    <source>
        <dbReference type="ARBA" id="ARBA00023125"/>
    </source>
</evidence>
<evidence type="ECO:0000313" key="3">
    <source>
        <dbReference type="EMBL" id="ANO35662.1"/>
    </source>
</evidence>
<dbReference type="SMART" id="SM00470">
    <property type="entry name" value="ParB"/>
    <property type="match status" value="1"/>
</dbReference>
<dbReference type="GO" id="GO:0003677">
    <property type="term" value="F:DNA binding"/>
    <property type="evidence" value="ECO:0007669"/>
    <property type="project" value="UniProtKB-KW"/>
</dbReference>
<keyword evidence="1" id="KW-0238">DNA-binding</keyword>
<dbReference type="RefSeq" id="WP_065211421.1">
    <property type="nucleotide sequence ID" value="NZ_CP016179.1"/>
</dbReference>
<dbReference type="Gene3D" id="1.10.10.2830">
    <property type="match status" value="1"/>
</dbReference>
<name>A0AAN1CUP4_9VIBR</name>
<dbReference type="PANTHER" id="PTHR38973">
    <property type="entry name" value="PLASMID PARTITIONING CONTROL PROTEIN-RELATED"/>
    <property type="match status" value="1"/>
</dbReference>
<protein>
    <recommendedName>
        <fullName evidence="2">ParB-like N-terminal domain-containing protein</fullName>
    </recommendedName>
</protein>
<evidence type="ECO:0000313" key="4">
    <source>
        <dbReference type="Proteomes" id="UP000092018"/>
    </source>
</evidence>
<geneLocation type="plasmid" evidence="3 4">
    <name>unnamed1</name>
</geneLocation>
<accession>A0AAN1CUP4</accession>